<dbReference type="Proteomes" id="UP000035740">
    <property type="component" value="Unassembled WGS sequence"/>
</dbReference>
<sequence>FENIGTKNQSSPENRPIAGFAKLYGDGDNLQMVKRHGDLICPIEDYEFGKKRSNMADRLCTVEDYRRRHKIYKSAKKEAMALRRQPFPSMNRFFGGDIKRSLTLLVMFFATSIALAITSQQFPKGSFQHELCLQTGGISLLCAMFVSAFDFFWMIGTIVTLFLTTNIHADVATPAARP</sequence>
<keyword evidence="1" id="KW-1133">Transmembrane helix</keyword>
<keyword evidence="1" id="KW-0472">Membrane</keyword>
<feature type="transmembrane region" description="Helical" evidence="1">
    <location>
        <begin position="101"/>
        <end position="118"/>
    </location>
</feature>
<evidence type="ECO:0000256" key="1">
    <source>
        <dbReference type="SAM" id="Phobius"/>
    </source>
</evidence>
<evidence type="ECO:0000313" key="3">
    <source>
        <dbReference type="Proteomes" id="UP000035740"/>
    </source>
</evidence>
<feature type="transmembrane region" description="Helical" evidence="1">
    <location>
        <begin position="138"/>
        <end position="163"/>
    </location>
</feature>
<dbReference type="AlphaFoldDB" id="A0A0J8AWU8"/>
<organism evidence="2 3">
    <name type="scientific">Beta vulgaris subsp. vulgaris</name>
    <name type="common">Beet</name>
    <dbReference type="NCBI Taxonomy" id="3555"/>
    <lineage>
        <taxon>Eukaryota</taxon>
        <taxon>Viridiplantae</taxon>
        <taxon>Streptophyta</taxon>
        <taxon>Embryophyta</taxon>
        <taxon>Tracheophyta</taxon>
        <taxon>Spermatophyta</taxon>
        <taxon>Magnoliopsida</taxon>
        <taxon>eudicotyledons</taxon>
        <taxon>Gunneridae</taxon>
        <taxon>Pentapetalae</taxon>
        <taxon>Caryophyllales</taxon>
        <taxon>Chenopodiaceae</taxon>
        <taxon>Betoideae</taxon>
        <taxon>Beta</taxon>
    </lineage>
</organism>
<gene>
    <name evidence="2" type="ORF">BVRB_032580</name>
</gene>
<protein>
    <submittedName>
        <fullName evidence="2">Uncharacterized protein</fullName>
    </submittedName>
</protein>
<proteinExistence type="predicted"/>
<dbReference type="Gramene" id="KMS93329">
    <property type="protein sequence ID" value="KMS93329"/>
    <property type="gene ID" value="BVRB_032580"/>
</dbReference>
<reference evidence="2 3" key="1">
    <citation type="journal article" date="2014" name="Nature">
        <title>The genome of the recently domesticated crop plant sugar beet (Beta vulgaris).</title>
        <authorList>
            <person name="Dohm J.C."/>
            <person name="Minoche A.E."/>
            <person name="Holtgrawe D."/>
            <person name="Capella-Gutierrez S."/>
            <person name="Zakrzewski F."/>
            <person name="Tafer H."/>
            <person name="Rupp O."/>
            <person name="Sorensen T.R."/>
            <person name="Stracke R."/>
            <person name="Reinhardt R."/>
            <person name="Goesmann A."/>
            <person name="Kraft T."/>
            <person name="Schulz B."/>
            <person name="Stadler P.F."/>
            <person name="Schmidt T."/>
            <person name="Gabaldon T."/>
            <person name="Lehrach H."/>
            <person name="Weisshaar B."/>
            <person name="Himmelbauer H."/>
        </authorList>
    </citation>
    <scope>NUCLEOTIDE SEQUENCE [LARGE SCALE GENOMIC DNA]</scope>
    <source>
        <tissue evidence="2">Taproot</tissue>
    </source>
</reference>
<keyword evidence="1" id="KW-0812">Transmembrane</keyword>
<evidence type="ECO:0000313" key="2">
    <source>
        <dbReference type="EMBL" id="KMS93329.1"/>
    </source>
</evidence>
<dbReference type="EMBL" id="KQ103956">
    <property type="protein sequence ID" value="KMS93329.1"/>
    <property type="molecule type" value="Genomic_DNA"/>
</dbReference>
<name>A0A0J8AWU8_BETVV</name>
<keyword evidence="3" id="KW-1185">Reference proteome</keyword>
<accession>A0A0J8AWU8</accession>
<feature type="non-terminal residue" evidence="2">
    <location>
        <position position="1"/>
    </location>
</feature>